<sequence>MIPVLYEPNETNFNTNGVGLLTDAISCEVEEERNGVFELVLKYPQEGNISEYIKEDCIIKAKPNDVDEDQLFRIYKSGKPIAGNNTWYAEHISYSLNTNPVSRPKITGKNAQEAITQLLEDAVIENNFTAWSDITTRNSTEIDGVISVRKALGGVEGSILDTWGGEYRFNNFCIELHKSRGSDKGIEIRYGKNMLDANQEKNIADVVTAIFPYAYYKPDREEGQEDDPEEIFVSLPEKTISTPNAQKYATVRCAPVDFSDQFEDGVITETMLRKVAAEYAQSGIDEPKVSIKTSFVNLWQTKEYANIKALEAVGLCDTVTVIIERLGISVKAKITSYKYNVLKERFESVEIGEAKTNLTKEITKNQQESQQQIIKTATRSEILKKQIEKTIIDVTAAITGNSGGHVVLHPEENPQEIFVMDTDDTATAKNVWRWNLAGLGHSSSGIGGLFTTAITADGQIVADFITAGKLSGLLLEAGTVKAESIDAEYKQSVLKYADDGKKAVLKEMESRFRTTAESIEAEVKRAIGAEKTISDDIAAAEKTISDFEKEVTGAFRDGVITEAECYAIEKYLNEIKKDNETIEKQYAAVLNSLRTDSSSGSNLSIKFNAACATEISSAGTKYDYLQLYYVKNGTVYRALEKASGADIAGQTYIVPATEIYVYWYSDGSGHNFYGFSIDELKRTTAAATLTSETVGTIPTAVMVDAATKDIICTSHPYGDGERKLWHFKADNTTKAVLTTKKNQYTTAYNALVTAIQNAIADKEATETEKNNVNTKFTAYNTALAAFKEAIQSSGADIAARAAAGAVEYAAANFKVTADQITAEVTRATKAEETLQASVKVNADAIKLKVSSGDVTSLIEQKADSIRLKANKIAWSSTYSSMTSSGTLTCQNANINGTLKSVNGNNIVEMRSGRFRITYNGQEIGMIGGNGFAGYSDKEGLNFDLEYTGDYMTWAAQPSSGSNYDVKWTYARSSFGNLTGGKLNAGCDIDMHNWTLRNVYFEGGGIDGTMNFVQIKSMASDGTVNTWTNGCKMQFKNGILISGTWN</sequence>
<dbReference type="InterPro" id="IPR010572">
    <property type="entry name" value="Tail_dom"/>
</dbReference>
<dbReference type="RefSeq" id="WP_390424269.1">
    <property type="nucleotide sequence ID" value="NZ_BAABZQ010000001.1"/>
</dbReference>
<feature type="domain" description="Tail spike" evidence="1">
    <location>
        <begin position="99"/>
        <end position="362"/>
    </location>
</feature>
<proteinExistence type="predicted"/>
<protein>
    <recommendedName>
        <fullName evidence="1">Tail spike domain-containing protein</fullName>
    </recommendedName>
</protein>
<dbReference type="EMBL" id="BAABZQ010000001">
    <property type="protein sequence ID" value="GAA6500426.1"/>
    <property type="molecule type" value="Genomic_DNA"/>
</dbReference>
<comment type="caution">
    <text evidence="2">The sequence shown here is derived from an EMBL/GenBank/DDBJ whole genome shotgun (WGS) entry which is preliminary data.</text>
</comment>
<organism evidence="2 3">
    <name type="scientific">Blautia parvula</name>
    <dbReference type="NCBI Taxonomy" id="2877527"/>
    <lineage>
        <taxon>Bacteria</taxon>
        <taxon>Bacillati</taxon>
        <taxon>Bacillota</taxon>
        <taxon>Clostridia</taxon>
        <taxon>Lachnospirales</taxon>
        <taxon>Lachnospiraceae</taxon>
        <taxon>Blautia</taxon>
    </lineage>
</organism>
<evidence type="ECO:0000313" key="3">
    <source>
        <dbReference type="Proteomes" id="UP001600941"/>
    </source>
</evidence>
<name>A0ABQ0BV60_9FIRM</name>
<evidence type="ECO:0000313" key="2">
    <source>
        <dbReference type="EMBL" id="GAA6500426.1"/>
    </source>
</evidence>
<keyword evidence="3" id="KW-1185">Reference proteome</keyword>
<reference evidence="2 3" key="1">
    <citation type="submission" date="2024-04" db="EMBL/GenBank/DDBJ databases">
        <title>Defined microbial consortia suppress multidrug-resistant proinflammatory Enterobacteriaceae via ecological control.</title>
        <authorList>
            <person name="Furuichi M."/>
            <person name="Kawaguchi T."/>
            <person name="Pust M."/>
            <person name="Yasuma K."/>
            <person name="Plichta D."/>
            <person name="Hasegawa N."/>
            <person name="Ohya T."/>
            <person name="Bhattarai S."/>
            <person name="Sasajima S."/>
            <person name="Aoto Y."/>
            <person name="Tuganbaev T."/>
            <person name="Yaginuma M."/>
            <person name="Ueda M."/>
            <person name="Okahashi N."/>
            <person name="Amafuji K."/>
            <person name="Kiridooshi Y."/>
            <person name="Sugita K."/>
            <person name="Strazar M."/>
            <person name="Skelly A."/>
            <person name="Suda W."/>
            <person name="Hattori M."/>
            <person name="Nakamoto N."/>
            <person name="Caballero S."/>
            <person name="Norman J."/>
            <person name="Olle B."/>
            <person name="Tanoue T."/>
            <person name="Arita M."/>
            <person name="Bucci V."/>
            <person name="Atarashi K."/>
            <person name="Xavier R."/>
            <person name="Honda K."/>
        </authorList>
    </citation>
    <scope>NUCLEOTIDE SEQUENCE [LARGE SCALE GENOMIC DNA]</scope>
    <source>
        <strain evidence="3">k34-0107-D12</strain>
    </source>
</reference>
<dbReference type="NCBIfam" id="TIGR01665">
    <property type="entry name" value="put_anti_recept"/>
    <property type="match status" value="1"/>
</dbReference>
<dbReference type="Pfam" id="PF06605">
    <property type="entry name" value="Prophage_tail"/>
    <property type="match status" value="1"/>
</dbReference>
<evidence type="ECO:0000259" key="1">
    <source>
        <dbReference type="Pfam" id="PF06605"/>
    </source>
</evidence>
<accession>A0ABQ0BV60</accession>
<dbReference type="Proteomes" id="UP001600941">
    <property type="component" value="Unassembled WGS sequence"/>
</dbReference>
<gene>
    <name evidence="2" type="ORF">K340107D12_32420</name>
</gene>
<dbReference type="InterPro" id="IPR007119">
    <property type="entry name" value="Phage_tail_spike_N"/>
</dbReference>